<name>A0A2Z6IMX7_ACIFI</name>
<dbReference type="InterPro" id="IPR011856">
    <property type="entry name" value="tRNA_endonuc-like_dom_sf"/>
</dbReference>
<dbReference type="InterPro" id="IPR052906">
    <property type="entry name" value="Type_IV_Methyl-Rstrct_Enzyme"/>
</dbReference>
<dbReference type="AlphaFoldDB" id="A0A2Z6IMX7"/>
<dbReference type="GO" id="GO:0009307">
    <property type="term" value="P:DNA restriction-modification system"/>
    <property type="evidence" value="ECO:0007669"/>
    <property type="project" value="InterPro"/>
</dbReference>
<dbReference type="EMBL" id="AP018795">
    <property type="protein sequence ID" value="BBF66174.1"/>
    <property type="molecule type" value="Genomic_DNA"/>
</dbReference>
<feature type="domain" description="Restriction endonuclease type IV Mrr" evidence="1">
    <location>
        <begin position="164"/>
        <end position="278"/>
    </location>
</feature>
<dbReference type="Proteomes" id="UP000280188">
    <property type="component" value="Chromosome"/>
</dbReference>
<feature type="domain" description="Restriction system protein Mrr-like N-terminal" evidence="2">
    <location>
        <begin position="22"/>
        <end position="97"/>
    </location>
</feature>
<evidence type="ECO:0000313" key="4">
    <source>
        <dbReference type="Proteomes" id="UP000280188"/>
    </source>
</evidence>
<gene>
    <name evidence="3" type="ORF">AFERRID_23920</name>
</gene>
<dbReference type="Pfam" id="PF14338">
    <property type="entry name" value="Mrr_N"/>
    <property type="match status" value="1"/>
</dbReference>
<protein>
    <submittedName>
        <fullName evidence="3">Uncharacterized protein</fullName>
    </submittedName>
</protein>
<evidence type="ECO:0000259" key="1">
    <source>
        <dbReference type="Pfam" id="PF04471"/>
    </source>
</evidence>
<dbReference type="KEGG" id="afj:AFERRID_23920"/>
<dbReference type="Pfam" id="PF04471">
    <property type="entry name" value="Mrr_cat"/>
    <property type="match status" value="1"/>
</dbReference>
<dbReference type="PANTHER" id="PTHR30015:SF7">
    <property type="entry name" value="TYPE IV METHYL-DIRECTED RESTRICTION ENZYME ECOKMRR"/>
    <property type="match status" value="1"/>
</dbReference>
<dbReference type="GO" id="GO:0043590">
    <property type="term" value="C:bacterial nucleoid"/>
    <property type="evidence" value="ECO:0007669"/>
    <property type="project" value="TreeGrafter"/>
</dbReference>
<sequence>MSDATDVSRSRALAAKVLHAAFVILKDKGGEAPGRDLVAEIPNKVELDDWAKASYEKSGNIRWQSTLHFFSIDAIKAGFLVKKKGVWYLTPEGEKKLELGPKGLLDAATAAYRDWKAKNLNADTPIAEIQSPLLGPGEIEEHRQEATIQELEEASIDGIKAGIDKKNEYEFQDIVAALLRGMGYYTPFIAPRGKDGGVDIIAYRDPLGTVTPRIKVQIKHRQDKAPVMEVRQLMGLLQKEGDVGIFVSSGGFTPDAKTAARGSHVHVELIDLDRLIALWQEFYPKMADDDKVLLPLMPIYFYAPK</sequence>
<dbReference type="InterPro" id="IPR011335">
    <property type="entry name" value="Restrct_endonuc-II-like"/>
</dbReference>
<keyword evidence="4" id="KW-1185">Reference proteome</keyword>
<proteinExistence type="predicted"/>
<dbReference type="PANTHER" id="PTHR30015">
    <property type="entry name" value="MRR RESTRICTION SYSTEM PROTEIN"/>
    <property type="match status" value="1"/>
</dbReference>
<reference evidence="3 4" key="1">
    <citation type="journal article" date="2018" name="Microbiol. Resour. Announc.">
        <title>Complete Genome Sequence of Acidithiobacillus ferridurans JCM 18981.</title>
        <authorList>
            <person name="Miyauchi T."/>
            <person name="Kouzuma A."/>
            <person name="Abe T."/>
            <person name="Watanabe K."/>
        </authorList>
    </citation>
    <scope>NUCLEOTIDE SEQUENCE [LARGE SCALE GENOMIC DNA]</scope>
    <source>
        <strain evidence="4">ATCC 33020 / DSM 29468 / JCM 18981 / 11Fe</strain>
    </source>
</reference>
<dbReference type="RefSeq" id="WP_126605276.1">
    <property type="nucleotide sequence ID" value="NZ_AP018795.1"/>
</dbReference>
<accession>A0A2Z6IMX7</accession>
<dbReference type="REBASE" id="258594">
    <property type="entry name" value="Afe18981MrrP"/>
</dbReference>
<dbReference type="InterPro" id="IPR025745">
    <property type="entry name" value="Mrr-like_N_dom"/>
</dbReference>
<dbReference type="InterPro" id="IPR007560">
    <property type="entry name" value="Restrct_endonuc_IV_Mrr"/>
</dbReference>
<organism evidence="3 4">
    <name type="scientific">Acidithiobacillus ferridurans</name>
    <dbReference type="NCBI Taxonomy" id="1232575"/>
    <lineage>
        <taxon>Bacteria</taxon>
        <taxon>Pseudomonadati</taxon>
        <taxon>Pseudomonadota</taxon>
        <taxon>Acidithiobacillia</taxon>
        <taxon>Acidithiobacillales</taxon>
        <taxon>Acidithiobacillaceae</taxon>
        <taxon>Acidithiobacillus</taxon>
    </lineage>
</organism>
<dbReference type="SUPFAM" id="SSF52980">
    <property type="entry name" value="Restriction endonuclease-like"/>
    <property type="match status" value="1"/>
</dbReference>
<dbReference type="GO" id="GO:0015666">
    <property type="term" value="F:restriction endodeoxyribonuclease activity"/>
    <property type="evidence" value="ECO:0007669"/>
    <property type="project" value="TreeGrafter"/>
</dbReference>
<evidence type="ECO:0000313" key="3">
    <source>
        <dbReference type="EMBL" id="BBF66174.1"/>
    </source>
</evidence>
<dbReference type="GO" id="GO:0003677">
    <property type="term" value="F:DNA binding"/>
    <property type="evidence" value="ECO:0007669"/>
    <property type="project" value="InterPro"/>
</dbReference>
<evidence type="ECO:0000259" key="2">
    <source>
        <dbReference type="Pfam" id="PF14338"/>
    </source>
</evidence>
<dbReference type="Gene3D" id="3.40.1350.10">
    <property type="match status" value="1"/>
</dbReference>